<evidence type="ECO:0000256" key="6">
    <source>
        <dbReference type="ARBA" id="ARBA00023014"/>
    </source>
</evidence>
<dbReference type="SUPFAM" id="SSF55961">
    <property type="entry name" value="Bet v1-like"/>
    <property type="match status" value="1"/>
</dbReference>
<evidence type="ECO:0000256" key="3">
    <source>
        <dbReference type="ARBA" id="ARBA00022723"/>
    </source>
</evidence>
<dbReference type="Proteomes" id="UP001209713">
    <property type="component" value="Unassembled WGS sequence"/>
</dbReference>
<dbReference type="PROSITE" id="PS51296">
    <property type="entry name" value="RIESKE"/>
    <property type="match status" value="1"/>
</dbReference>
<dbReference type="InterPro" id="IPR036922">
    <property type="entry name" value="Rieske_2Fe-2S_sf"/>
</dbReference>
<dbReference type="CDD" id="cd00680">
    <property type="entry name" value="RHO_alpha_C"/>
    <property type="match status" value="1"/>
</dbReference>
<evidence type="ECO:0000256" key="2">
    <source>
        <dbReference type="ARBA" id="ARBA00022714"/>
    </source>
</evidence>
<evidence type="ECO:0000313" key="9">
    <source>
        <dbReference type="Proteomes" id="UP001209713"/>
    </source>
</evidence>
<comment type="caution">
    <text evidence="8">The sequence shown here is derived from an EMBL/GenBank/DDBJ whole genome shotgun (WGS) entry which is preliminary data.</text>
</comment>
<keyword evidence="9" id="KW-1185">Reference proteome</keyword>
<gene>
    <name evidence="8" type="ORF">OFY17_11725</name>
</gene>
<dbReference type="InterPro" id="IPR015879">
    <property type="entry name" value="Ring_hydroxy_dOase_asu_C_dom"/>
</dbReference>
<dbReference type="SUPFAM" id="SSF50022">
    <property type="entry name" value="ISP domain"/>
    <property type="match status" value="1"/>
</dbReference>
<dbReference type="PRINTS" id="PR00090">
    <property type="entry name" value="RNGDIOXGNASE"/>
</dbReference>
<evidence type="ECO:0000256" key="5">
    <source>
        <dbReference type="ARBA" id="ARBA00023004"/>
    </source>
</evidence>
<dbReference type="Gene3D" id="3.90.380.10">
    <property type="entry name" value="Naphthalene 1,2-dioxygenase Alpha Subunit, Chain A, domain 1"/>
    <property type="match status" value="2"/>
</dbReference>
<dbReference type="CDD" id="cd03469">
    <property type="entry name" value="Rieske_RO_Alpha_N"/>
    <property type="match status" value="1"/>
</dbReference>
<keyword evidence="2" id="KW-0001">2Fe-2S</keyword>
<keyword evidence="8" id="KW-0223">Dioxygenase</keyword>
<dbReference type="Pfam" id="PF00355">
    <property type="entry name" value="Rieske"/>
    <property type="match status" value="1"/>
</dbReference>
<reference evidence="8 9" key="1">
    <citation type="submission" date="2022-10" db="EMBL/GenBank/DDBJ databases">
        <title>Marinomonas transparenta sp. nov. and Marinomonas sargassi sp. nov., isolated from marine alga (Sargassum natans (L.) Gaillon).</title>
        <authorList>
            <person name="Wang Y."/>
        </authorList>
    </citation>
    <scope>NUCLEOTIDE SEQUENCE [LARGE SCALE GENOMIC DNA]</scope>
    <source>
        <strain evidence="8 9">C2222</strain>
    </source>
</reference>
<keyword evidence="4" id="KW-0560">Oxidoreductase</keyword>
<dbReference type="Pfam" id="PF00848">
    <property type="entry name" value="Ring_hydroxyl_A"/>
    <property type="match status" value="1"/>
</dbReference>
<evidence type="ECO:0000256" key="4">
    <source>
        <dbReference type="ARBA" id="ARBA00023002"/>
    </source>
</evidence>
<proteinExistence type="predicted"/>
<dbReference type="EMBL" id="JAOVZB010000005">
    <property type="protein sequence ID" value="MCV2403541.1"/>
    <property type="molecule type" value="Genomic_DNA"/>
</dbReference>
<keyword evidence="5" id="KW-0408">Iron</keyword>
<evidence type="ECO:0000259" key="7">
    <source>
        <dbReference type="PROSITE" id="PS51296"/>
    </source>
</evidence>
<dbReference type="Gene3D" id="2.102.10.10">
    <property type="entry name" value="Rieske [2Fe-2S] iron-sulphur domain"/>
    <property type="match status" value="1"/>
</dbReference>
<keyword evidence="3" id="KW-0479">Metal-binding</keyword>
<organism evidence="8 9">
    <name type="scientific">Marinomonas sargassi</name>
    <dbReference type="NCBI Taxonomy" id="2984494"/>
    <lineage>
        <taxon>Bacteria</taxon>
        <taxon>Pseudomonadati</taxon>
        <taxon>Pseudomonadota</taxon>
        <taxon>Gammaproteobacteria</taxon>
        <taxon>Oceanospirillales</taxon>
        <taxon>Oceanospirillaceae</taxon>
        <taxon>Marinomonas</taxon>
    </lineage>
</organism>
<dbReference type="RefSeq" id="WP_263530920.1">
    <property type="nucleotide sequence ID" value="NZ_JAOVZB010000005.1"/>
</dbReference>
<feature type="domain" description="Rieske" evidence="7">
    <location>
        <begin position="42"/>
        <end position="152"/>
    </location>
</feature>
<dbReference type="GO" id="GO:0051213">
    <property type="term" value="F:dioxygenase activity"/>
    <property type="evidence" value="ECO:0007669"/>
    <property type="project" value="UniProtKB-KW"/>
</dbReference>
<comment type="cofactor">
    <cofactor evidence="1">
        <name>Fe cation</name>
        <dbReference type="ChEBI" id="CHEBI:24875"/>
    </cofactor>
</comment>
<keyword evidence="6" id="KW-0411">Iron-sulfur</keyword>
<accession>A0ABT2YUJ0</accession>
<name>A0ABT2YUJ0_9GAMM</name>
<dbReference type="InterPro" id="IPR001663">
    <property type="entry name" value="Rng_hydr_dOase-A"/>
</dbReference>
<dbReference type="PANTHER" id="PTHR43756">
    <property type="entry name" value="CHOLINE MONOOXYGENASE, CHLOROPLASTIC"/>
    <property type="match status" value="1"/>
</dbReference>
<dbReference type="InterPro" id="IPR017941">
    <property type="entry name" value="Rieske_2Fe-2S"/>
</dbReference>
<evidence type="ECO:0000313" key="8">
    <source>
        <dbReference type="EMBL" id="MCV2403541.1"/>
    </source>
</evidence>
<sequence length="378" mass="42520">MIDTASISIDQIRQHGLPAATFRNKDIYQQECDAILKNGWASIGCGQQILNSGDILPAQLFGQSLIALRNKDGEIGVFHNICRHKAAPLVDEPCNKRALMCPYHKWSFNMSGELINAPLYFGNKKQKMSAEDKADKGLIPVRFAIWWDIIFVNIDGAADPFVDFIQPIEKQLTAYSPEDIRIINTTDYEGQVNWKLAIDNFLDGYHVPFVHSQACNVKAALGQEELFLSDNIVGLRLANGASSKPKKTSKQLPHFSGLPTEKQGTQQWFCIFPNTLFFIDPCWVQTIVIKPMGEESTAESLSIYVVSKEAASEGYEAERTSLDAVLNEVNQQDIDLLDKLQHTRSNDIANKGHLIPAWDNVSMAFHQTWLKKMNHNER</sequence>
<evidence type="ECO:0000256" key="1">
    <source>
        <dbReference type="ARBA" id="ARBA00001962"/>
    </source>
</evidence>
<protein>
    <submittedName>
        <fullName evidence="8">Aromatic ring-hydroxylating dioxygenase subunit alpha</fullName>
    </submittedName>
</protein>
<dbReference type="PANTHER" id="PTHR43756:SF5">
    <property type="entry name" value="CHOLINE MONOOXYGENASE, CHLOROPLASTIC"/>
    <property type="match status" value="1"/>
</dbReference>